<accession>A0A558A0A7</accession>
<keyword evidence="1" id="KW-0732">Signal</keyword>
<keyword evidence="3" id="KW-1185">Reference proteome</keyword>
<feature type="chain" id="PRO_5022125480" description="Lipoprotein" evidence="1">
    <location>
        <begin position="25"/>
        <end position="338"/>
    </location>
</feature>
<evidence type="ECO:0000256" key="1">
    <source>
        <dbReference type="SAM" id="SignalP"/>
    </source>
</evidence>
<protein>
    <recommendedName>
        <fullName evidence="4">Lipoprotein</fullName>
    </recommendedName>
</protein>
<evidence type="ECO:0008006" key="4">
    <source>
        <dbReference type="Google" id="ProtNLM"/>
    </source>
</evidence>
<dbReference type="EMBL" id="VJZA01000074">
    <property type="protein sequence ID" value="TVT17708.1"/>
    <property type="molecule type" value="Genomic_DNA"/>
</dbReference>
<dbReference type="PROSITE" id="PS51257">
    <property type="entry name" value="PROKAR_LIPOPROTEIN"/>
    <property type="match status" value="1"/>
</dbReference>
<reference evidence="2 3" key="1">
    <citation type="submission" date="2019-07" db="EMBL/GenBank/DDBJ databases">
        <title>New species of Amycolatopsis and Streptomyces.</title>
        <authorList>
            <person name="Duangmal K."/>
            <person name="Teo W.F.A."/>
            <person name="Lipun K."/>
        </authorList>
    </citation>
    <scope>NUCLEOTIDE SEQUENCE [LARGE SCALE GENOMIC DNA]</scope>
    <source>
        <strain evidence="2 3">JCM 30562</strain>
    </source>
</reference>
<evidence type="ECO:0000313" key="2">
    <source>
        <dbReference type="EMBL" id="TVT17708.1"/>
    </source>
</evidence>
<proteinExistence type="predicted"/>
<evidence type="ECO:0000313" key="3">
    <source>
        <dbReference type="Proteomes" id="UP000318578"/>
    </source>
</evidence>
<gene>
    <name evidence="2" type="ORF">FNH06_30455</name>
</gene>
<dbReference type="Proteomes" id="UP000318578">
    <property type="component" value="Unassembled WGS sequence"/>
</dbReference>
<sequence length="338" mass="34410">MVRGCLVVVALLALTGCESTPPSATGPDSRVAVNGALTALSGQTAVAYDLAGGAVLNVTGKGLVQGVLSLRGQQVSALRADGDLYLRAPAEHWRAQGMAAARAAEYGTRWARSQLAFDPGWSFAPPIVAQALRAGLAGAARPSRITLADGLDVFDLAGLRITAVPPYRVVSFPPALLGPAVAQTLGDTTIGVRALQPDELGELRTAFDGAVDSLGQPFVAGPVVATAVSDNTLRCTATGSCTDTVQVSNKLLGDAPRASARLVLKSSVTSSRLGGQDCGQELVTPLNAATTMACSVRYTLPKLAGTAKVSAVPVVTAEPVATVDTEELKQSAATELGP</sequence>
<comment type="caution">
    <text evidence="2">The sequence shown here is derived from an EMBL/GenBank/DDBJ whole genome shotgun (WGS) entry which is preliminary data.</text>
</comment>
<dbReference type="OrthoDB" id="3598838at2"/>
<feature type="signal peptide" evidence="1">
    <location>
        <begin position="1"/>
        <end position="24"/>
    </location>
</feature>
<organism evidence="2 3">
    <name type="scientific">Amycolatopsis acidiphila</name>
    <dbReference type="NCBI Taxonomy" id="715473"/>
    <lineage>
        <taxon>Bacteria</taxon>
        <taxon>Bacillati</taxon>
        <taxon>Actinomycetota</taxon>
        <taxon>Actinomycetes</taxon>
        <taxon>Pseudonocardiales</taxon>
        <taxon>Pseudonocardiaceae</taxon>
        <taxon>Amycolatopsis</taxon>
    </lineage>
</organism>
<name>A0A558A0A7_9PSEU</name>
<dbReference type="AlphaFoldDB" id="A0A558A0A7"/>